<organism evidence="6 7">
    <name type="scientific">Xyrichtys novacula</name>
    <name type="common">Pearly razorfish</name>
    <name type="synonym">Hemipteronotus novacula</name>
    <dbReference type="NCBI Taxonomy" id="13765"/>
    <lineage>
        <taxon>Eukaryota</taxon>
        <taxon>Metazoa</taxon>
        <taxon>Chordata</taxon>
        <taxon>Craniata</taxon>
        <taxon>Vertebrata</taxon>
        <taxon>Euteleostomi</taxon>
        <taxon>Actinopterygii</taxon>
        <taxon>Neopterygii</taxon>
        <taxon>Teleostei</taxon>
        <taxon>Neoteleostei</taxon>
        <taxon>Acanthomorphata</taxon>
        <taxon>Eupercaria</taxon>
        <taxon>Labriformes</taxon>
        <taxon>Labridae</taxon>
        <taxon>Xyrichtys</taxon>
    </lineage>
</organism>
<keyword evidence="4 5" id="KW-0472">Membrane</keyword>
<protein>
    <submittedName>
        <fullName evidence="6">Uncharacterized protein LOC121505265</fullName>
    </submittedName>
</protein>
<dbReference type="Pfam" id="PF00335">
    <property type="entry name" value="Tetraspanin"/>
    <property type="match status" value="1"/>
</dbReference>
<dbReference type="EMBL" id="OY660867">
    <property type="protein sequence ID" value="CAJ1054904.1"/>
    <property type="molecule type" value="Genomic_DNA"/>
</dbReference>
<keyword evidence="7" id="KW-1185">Reference proteome</keyword>
<evidence type="ECO:0000256" key="2">
    <source>
        <dbReference type="ARBA" id="ARBA00022692"/>
    </source>
</evidence>
<feature type="transmembrane region" description="Helical" evidence="5">
    <location>
        <begin position="21"/>
        <end position="47"/>
    </location>
</feature>
<feature type="transmembrane region" description="Helical" evidence="5">
    <location>
        <begin position="100"/>
        <end position="121"/>
    </location>
</feature>
<keyword evidence="3 5" id="KW-1133">Transmembrane helix</keyword>
<name>A0AAV1F1P0_XYRNO</name>
<evidence type="ECO:0000256" key="4">
    <source>
        <dbReference type="ARBA" id="ARBA00023136"/>
    </source>
</evidence>
<dbReference type="InterPro" id="IPR008952">
    <property type="entry name" value="Tetraspanin_EC2_sf"/>
</dbReference>
<feature type="transmembrane region" description="Helical" evidence="5">
    <location>
        <begin position="224"/>
        <end position="256"/>
    </location>
</feature>
<dbReference type="SUPFAM" id="SSF48652">
    <property type="entry name" value="Tetraspanin"/>
    <property type="match status" value="1"/>
</dbReference>
<proteinExistence type="predicted"/>
<dbReference type="AlphaFoldDB" id="A0AAV1F1P0"/>
<reference evidence="6" key="1">
    <citation type="submission" date="2023-08" db="EMBL/GenBank/DDBJ databases">
        <authorList>
            <person name="Alioto T."/>
            <person name="Alioto T."/>
            <person name="Gomez Garrido J."/>
        </authorList>
    </citation>
    <scope>NUCLEOTIDE SEQUENCE</scope>
</reference>
<evidence type="ECO:0000256" key="3">
    <source>
        <dbReference type="ARBA" id="ARBA00022989"/>
    </source>
</evidence>
<dbReference type="Gene3D" id="1.10.1450.10">
    <property type="entry name" value="Tetraspanin"/>
    <property type="match status" value="1"/>
</dbReference>
<dbReference type="Proteomes" id="UP001178508">
    <property type="component" value="Chromosome 4"/>
</dbReference>
<evidence type="ECO:0000313" key="7">
    <source>
        <dbReference type="Proteomes" id="UP001178508"/>
    </source>
</evidence>
<evidence type="ECO:0000313" key="6">
    <source>
        <dbReference type="EMBL" id="CAJ1054904.1"/>
    </source>
</evidence>
<keyword evidence="2 5" id="KW-0812">Transmembrane</keyword>
<accession>A0AAV1F1P0</accession>
<gene>
    <name evidence="6" type="ORF">XNOV1_A003191</name>
</gene>
<dbReference type="GO" id="GO:0016020">
    <property type="term" value="C:membrane"/>
    <property type="evidence" value="ECO:0007669"/>
    <property type="project" value="UniProtKB-SubCell"/>
</dbReference>
<sequence>MAAETEETKKRFFRKHSCERWTATLMVGIYAVWCSLLVILTASGVFLDSQNFECRDTNENFVASRLKSEANLVYLWSGLSLPSCALMLVELWRKKGHYKITAVCMIIFLSVVMISTLILLGKEEAQDIQELMSRYHGLFPLWNPTNRFTGTGCDELHNVYRWQAEFKCCGLRGYKDWTPSIPDSCLCSVQDNSTGCVRVGDSLVYKKPCLPIVVLLAKTRSRSFWAVMIFWVNYVGFPISLFALMVVGSFFFLLYLETSACYYNKLSSWIYKKKGGVEMVPVVFIRKNKNSQSEEENSKNVEAGEKIVNENVVLDVEDGQTVEEEAQETIDDDWNNKRLMWIPLSEFTKLQEELDPPPSQHQVRCLCLITERKSKFYTVLIDEGSPLLPAGAELVDPDKPTHITLAIRGHLYSVEDIVWPQLRTSRINQPL</sequence>
<evidence type="ECO:0000256" key="5">
    <source>
        <dbReference type="SAM" id="Phobius"/>
    </source>
</evidence>
<dbReference type="InterPro" id="IPR018499">
    <property type="entry name" value="Tetraspanin/Peripherin"/>
</dbReference>
<evidence type="ECO:0000256" key="1">
    <source>
        <dbReference type="ARBA" id="ARBA00004141"/>
    </source>
</evidence>
<comment type="subcellular location">
    <subcellularLocation>
        <location evidence="1">Membrane</location>
        <topology evidence="1">Multi-pass membrane protein</topology>
    </subcellularLocation>
</comment>
<feature type="transmembrane region" description="Helical" evidence="5">
    <location>
        <begin position="73"/>
        <end position="93"/>
    </location>
</feature>